<organism evidence="4 5">
    <name type="scientific">Allorhodopirellula solitaria</name>
    <dbReference type="NCBI Taxonomy" id="2527987"/>
    <lineage>
        <taxon>Bacteria</taxon>
        <taxon>Pseudomonadati</taxon>
        <taxon>Planctomycetota</taxon>
        <taxon>Planctomycetia</taxon>
        <taxon>Pirellulales</taxon>
        <taxon>Pirellulaceae</taxon>
        <taxon>Allorhodopirellula</taxon>
    </lineage>
</organism>
<evidence type="ECO:0000256" key="2">
    <source>
        <dbReference type="ARBA" id="ARBA00022723"/>
    </source>
</evidence>
<feature type="binding site" evidence="3">
    <location>
        <position position="42"/>
    </location>
    <ligand>
        <name>a divalent metal cation</name>
        <dbReference type="ChEBI" id="CHEBI:60240"/>
    </ligand>
</feature>
<sequence length="158" mass="17544">MTSPSDHIVTFVQWIPWADHRICDAMGRHPELLKNAVPIFSHLLAAEHIWLSRINGHDPRLAVWPTLTWDDCISLLNENEVGYGRLLESMASNQVDRVVSYCDSKGNANSTALIDIIFHVGSHGSYHRGQIAKMIGSVGGQVPYTDYFVFVSALQNGG</sequence>
<keyword evidence="2 3" id="KW-0479">Metal-binding</keyword>
<gene>
    <name evidence="4" type="ORF">CA85_22860</name>
</gene>
<keyword evidence="5" id="KW-1185">Reference proteome</keyword>
<dbReference type="EMBL" id="SJPK01000004">
    <property type="protein sequence ID" value="TWT67435.1"/>
    <property type="molecule type" value="Genomic_DNA"/>
</dbReference>
<proteinExistence type="inferred from homology"/>
<comment type="caution">
    <text evidence="4">The sequence shown here is derived from an EMBL/GenBank/DDBJ whole genome shotgun (WGS) entry which is preliminary data.</text>
</comment>
<evidence type="ECO:0000256" key="1">
    <source>
        <dbReference type="ARBA" id="ARBA00008635"/>
    </source>
</evidence>
<dbReference type="InterPro" id="IPR007837">
    <property type="entry name" value="DinB"/>
</dbReference>
<dbReference type="OrthoDB" id="9811413at2"/>
<reference evidence="4 5" key="1">
    <citation type="submission" date="2019-02" db="EMBL/GenBank/DDBJ databases">
        <title>Deep-cultivation of Planctomycetes and their phenomic and genomic characterization uncovers novel biology.</title>
        <authorList>
            <person name="Wiegand S."/>
            <person name="Jogler M."/>
            <person name="Boedeker C."/>
            <person name="Pinto D."/>
            <person name="Vollmers J."/>
            <person name="Rivas-Marin E."/>
            <person name="Kohn T."/>
            <person name="Peeters S.H."/>
            <person name="Heuer A."/>
            <person name="Rast P."/>
            <person name="Oberbeckmann S."/>
            <person name="Bunk B."/>
            <person name="Jeske O."/>
            <person name="Meyerdierks A."/>
            <person name="Storesund J.E."/>
            <person name="Kallscheuer N."/>
            <person name="Luecker S."/>
            <person name="Lage O.M."/>
            <person name="Pohl T."/>
            <person name="Merkel B.J."/>
            <person name="Hornburger P."/>
            <person name="Mueller R.-W."/>
            <person name="Bruemmer F."/>
            <person name="Labrenz M."/>
            <person name="Spormann A.M."/>
            <person name="Op Den Camp H."/>
            <person name="Overmann J."/>
            <person name="Amann R."/>
            <person name="Jetten M.S.M."/>
            <person name="Mascher T."/>
            <person name="Medema M.H."/>
            <person name="Devos D.P."/>
            <person name="Kaster A.-K."/>
            <person name="Ovreas L."/>
            <person name="Rohde M."/>
            <person name="Galperin M.Y."/>
            <person name="Jogler C."/>
        </authorList>
    </citation>
    <scope>NUCLEOTIDE SEQUENCE [LARGE SCALE GENOMIC DNA]</scope>
    <source>
        <strain evidence="4 5">CA85</strain>
    </source>
</reference>
<dbReference type="PANTHER" id="PTHR37302:SF3">
    <property type="entry name" value="DAMAGE-INDUCIBLE PROTEIN DINB"/>
    <property type="match status" value="1"/>
</dbReference>
<comment type="similarity">
    <text evidence="1">Belongs to the DinB family.</text>
</comment>
<feature type="binding site" evidence="3">
    <location>
        <position position="127"/>
    </location>
    <ligand>
        <name>a divalent metal cation</name>
        <dbReference type="ChEBI" id="CHEBI:60240"/>
    </ligand>
</feature>
<dbReference type="Gene3D" id="1.20.120.450">
    <property type="entry name" value="dinb family like domain"/>
    <property type="match status" value="1"/>
</dbReference>
<dbReference type="AlphaFoldDB" id="A0A5C5XZQ4"/>
<dbReference type="SUPFAM" id="SSF109854">
    <property type="entry name" value="DinB/YfiT-like putative metalloenzymes"/>
    <property type="match status" value="1"/>
</dbReference>
<name>A0A5C5XZQ4_9BACT</name>
<evidence type="ECO:0000313" key="4">
    <source>
        <dbReference type="EMBL" id="TWT67435.1"/>
    </source>
</evidence>
<dbReference type="Pfam" id="PF05163">
    <property type="entry name" value="DinB"/>
    <property type="match status" value="1"/>
</dbReference>
<evidence type="ECO:0000313" key="5">
    <source>
        <dbReference type="Proteomes" id="UP000318053"/>
    </source>
</evidence>
<dbReference type="PANTHER" id="PTHR37302">
    <property type="entry name" value="SLR1116 PROTEIN"/>
    <property type="match status" value="1"/>
</dbReference>
<dbReference type="RefSeq" id="WP_146391307.1">
    <property type="nucleotide sequence ID" value="NZ_SJPK01000004.1"/>
</dbReference>
<feature type="binding site" evidence="3">
    <location>
        <position position="123"/>
    </location>
    <ligand>
        <name>a divalent metal cation</name>
        <dbReference type="ChEBI" id="CHEBI:60240"/>
    </ligand>
</feature>
<dbReference type="InterPro" id="IPR034660">
    <property type="entry name" value="DinB/YfiT-like"/>
</dbReference>
<dbReference type="GO" id="GO:0046872">
    <property type="term" value="F:metal ion binding"/>
    <property type="evidence" value="ECO:0007669"/>
    <property type="project" value="UniProtKB-KW"/>
</dbReference>
<dbReference type="Proteomes" id="UP000318053">
    <property type="component" value="Unassembled WGS sequence"/>
</dbReference>
<evidence type="ECO:0000256" key="3">
    <source>
        <dbReference type="PIRSR" id="PIRSR607837-1"/>
    </source>
</evidence>
<protein>
    <submittedName>
        <fullName evidence="4">DinB family protein</fullName>
    </submittedName>
</protein>
<accession>A0A5C5XZQ4</accession>